<keyword evidence="4" id="KW-1185">Reference proteome</keyword>
<dbReference type="AlphaFoldDB" id="A0A2G1BUU6"/>
<dbReference type="Gene3D" id="1.10.3210.10">
    <property type="entry name" value="Hypothetical protein af1432"/>
    <property type="match status" value="1"/>
</dbReference>
<dbReference type="EMBL" id="JAUYVU010000014">
    <property type="protein sequence ID" value="MDP2542746.1"/>
    <property type="molecule type" value="Genomic_DNA"/>
</dbReference>
<sequence>MQIHNNHSPSVLNRKEVQQFKKLLIASKLKETYAKFLYKSGIKPKLDYDINTIGIPDSKLSKLALKEANELCNPILLYHSYRTFFWSAGIALSEKLHYDKELLFVSSMLHDIGLTDSHNHICSQQCFANYGGSYADDLVKKNDTENKAAIIKTAIEMHLYPSVDKKKFGNEAYLLSKGAAMDVIGSHCFQVPTPFIKEVHKTYHRNGFKKDIIETMETLNHKENTRADILYKMGFASMASKNILDSKKFSS</sequence>
<name>A0A2G1BUU6_9FLAO</name>
<dbReference type="SUPFAM" id="SSF109604">
    <property type="entry name" value="HD-domain/PDEase-like"/>
    <property type="match status" value="1"/>
</dbReference>
<comment type="caution">
    <text evidence="2">The sequence shown here is derived from an EMBL/GenBank/DDBJ whole genome shotgun (WGS) entry which is preliminary data.</text>
</comment>
<organism evidence="2 3">
    <name type="scientific">Tenacibaculum discolor</name>
    <dbReference type="NCBI Taxonomy" id="361581"/>
    <lineage>
        <taxon>Bacteria</taxon>
        <taxon>Pseudomonadati</taxon>
        <taxon>Bacteroidota</taxon>
        <taxon>Flavobacteriia</taxon>
        <taxon>Flavobacteriales</taxon>
        <taxon>Flavobacteriaceae</taxon>
        <taxon>Tenacibaculum</taxon>
    </lineage>
</organism>
<evidence type="ECO:0000313" key="1">
    <source>
        <dbReference type="EMBL" id="MDP2542746.1"/>
    </source>
</evidence>
<dbReference type="Proteomes" id="UP000222163">
    <property type="component" value="Unassembled WGS sequence"/>
</dbReference>
<reference evidence="1 4" key="3">
    <citation type="submission" date="2023-07" db="EMBL/GenBank/DDBJ databases">
        <title>Genome content predicts the carbon catabolic preferences of heterotrophic bacteria.</title>
        <authorList>
            <person name="Gralka M."/>
        </authorList>
    </citation>
    <scope>NUCLEOTIDE SEQUENCE [LARGE SCALE GENOMIC DNA]</scope>
    <source>
        <strain evidence="1 4">4G03</strain>
    </source>
</reference>
<reference evidence="2" key="2">
    <citation type="submission" date="2017-10" db="EMBL/GenBank/DDBJ databases">
        <authorList>
            <person name="Enke T.N."/>
            <person name="Cordero O.X."/>
        </authorList>
    </citation>
    <scope>NUCLEOTIDE SEQUENCE</scope>
    <source>
        <strain evidence="2">4G03</strain>
    </source>
</reference>
<dbReference type="RefSeq" id="WP_099214656.1">
    <property type="nucleotide sequence ID" value="NZ_JAUYVU010000014.1"/>
</dbReference>
<evidence type="ECO:0000313" key="4">
    <source>
        <dbReference type="Proteomes" id="UP001242342"/>
    </source>
</evidence>
<proteinExistence type="predicted"/>
<dbReference type="EMBL" id="PDUU01000004">
    <property type="protein sequence ID" value="PHN97744.1"/>
    <property type="molecule type" value="Genomic_DNA"/>
</dbReference>
<dbReference type="PANTHER" id="PTHR35569:SF1">
    <property type="entry name" value="CYANAMIDE HYDRATASE DDI2-RELATED"/>
    <property type="match status" value="1"/>
</dbReference>
<protein>
    <submittedName>
        <fullName evidence="2">Nitrile hydratase</fullName>
    </submittedName>
</protein>
<dbReference type="Proteomes" id="UP001242342">
    <property type="component" value="Unassembled WGS sequence"/>
</dbReference>
<evidence type="ECO:0000313" key="3">
    <source>
        <dbReference type="Proteomes" id="UP000222163"/>
    </source>
</evidence>
<reference evidence="2 3" key="1">
    <citation type="journal article" date="2016" name="Nat. Commun.">
        <title>Microbial interactions lead to rapid micro-scale successions on model marine particles.</title>
        <authorList>
            <person name="Datta M.S."/>
            <person name="Sliwerska E."/>
            <person name="Gore J."/>
            <person name="Polz M.F."/>
            <person name="Cordero O.X."/>
        </authorList>
    </citation>
    <scope>NUCLEOTIDE SEQUENCE [LARGE SCALE GENOMIC DNA]</scope>
    <source>
        <strain evidence="2 3">4G03</strain>
    </source>
</reference>
<dbReference type="PANTHER" id="PTHR35569">
    <property type="entry name" value="CYANAMIDE HYDRATASE DDI2-RELATED"/>
    <property type="match status" value="1"/>
</dbReference>
<accession>A0A2G1BUU6</accession>
<evidence type="ECO:0000313" key="2">
    <source>
        <dbReference type="EMBL" id="PHN97744.1"/>
    </source>
</evidence>
<gene>
    <name evidence="2" type="ORF">CSC81_04850</name>
    <name evidence="1" type="ORF">Q8W23_14805</name>
</gene>